<dbReference type="AlphaFoldDB" id="A0A1I8GL50"/>
<accession>A0A1I8GL50</accession>
<dbReference type="Proteomes" id="UP000095280">
    <property type="component" value="Unplaced"/>
</dbReference>
<dbReference type="WBParaSite" id="maker-uti_cns_0002235-snap-gene-0.7-mRNA-1">
    <property type="protein sequence ID" value="maker-uti_cns_0002235-snap-gene-0.7-mRNA-1"/>
    <property type="gene ID" value="maker-uti_cns_0002235-snap-gene-0.7"/>
</dbReference>
<evidence type="ECO:0000313" key="1">
    <source>
        <dbReference type="Proteomes" id="UP000095280"/>
    </source>
</evidence>
<proteinExistence type="predicted"/>
<name>A0A1I8GL50_9PLAT</name>
<evidence type="ECO:0000313" key="3">
    <source>
        <dbReference type="WBParaSite" id="maker-uti_cns_0005303-snap-gene-0.4-mRNA-1"/>
    </source>
</evidence>
<organism evidence="1 2">
    <name type="scientific">Macrostomum lignano</name>
    <dbReference type="NCBI Taxonomy" id="282301"/>
    <lineage>
        <taxon>Eukaryota</taxon>
        <taxon>Metazoa</taxon>
        <taxon>Spiralia</taxon>
        <taxon>Lophotrochozoa</taxon>
        <taxon>Platyhelminthes</taxon>
        <taxon>Rhabditophora</taxon>
        <taxon>Macrostomorpha</taxon>
        <taxon>Macrostomida</taxon>
        <taxon>Macrostomidae</taxon>
        <taxon>Macrostomum</taxon>
    </lineage>
</organism>
<evidence type="ECO:0000313" key="2">
    <source>
        <dbReference type="WBParaSite" id="maker-uti_cns_0002235-snap-gene-0.7-mRNA-1"/>
    </source>
</evidence>
<dbReference type="WBParaSite" id="maker-uti_cns_0005303-snap-gene-0.4-mRNA-1">
    <property type="protein sequence ID" value="maker-uti_cns_0005303-snap-gene-0.4-mRNA-1"/>
    <property type="gene ID" value="maker-uti_cns_0005303-snap-gene-0.4"/>
</dbReference>
<reference evidence="2 3" key="1">
    <citation type="submission" date="2016-11" db="UniProtKB">
        <authorList>
            <consortium name="WormBaseParasite"/>
        </authorList>
    </citation>
    <scope>IDENTIFICATION</scope>
</reference>
<keyword evidence="1" id="KW-1185">Reference proteome</keyword>
<sequence length="229" mass="25506">MPLSTRKSSRSGRLTAYWLAVCIVHQLVLFKPVLAIRCFKTSIGSTAHDVDCGPLARACRTIVKPYKTQNNSAVTNCIDNQFFGRYIFDCAVECPLRKQDQYWNEMECCTSNMCNTAATLMSRRFCYISKGENSTANDDIKPCNQPKRCGVNLKTDETRCLEEAQCNEADWKCCSGEACLSKWGVEKVSSRLVEDESSGVGRLLVSLWIVAMASVAQYPLFCCTAVLLG</sequence>
<protein>
    <submittedName>
        <fullName evidence="2 3">WAP domain-containing protein</fullName>
    </submittedName>
</protein>